<dbReference type="InterPro" id="IPR037041">
    <property type="entry name" value="Trigger_fac_C_sf"/>
</dbReference>
<evidence type="ECO:0000259" key="15">
    <source>
        <dbReference type="PROSITE" id="PS50059"/>
    </source>
</evidence>
<comment type="catalytic activity">
    <reaction evidence="1 11 12">
        <text>[protein]-peptidylproline (omega=180) = [protein]-peptidylproline (omega=0)</text>
        <dbReference type="Rhea" id="RHEA:16237"/>
        <dbReference type="Rhea" id="RHEA-COMP:10747"/>
        <dbReference type="Rhea" id="RHEA-COMP:10748"/>
        <dbReference type="ChEBI" id="CHEBI:83833"/>
        <dbReference type="ChEBI" id="CHEBI:83834"/>
        <dbReference type="EC" id="5.2.1.8"/>
    </reaction>
</comment>
<dbReference type="GO" id="GO:0044183">
    <property type="term" value="F:protein folding chaperone"/>
    <property type="evidence" value="ECO:0007669"/>
    <property type="project" value="TreeGrafter"/>
</dbReference>
<gene>
    <name evidence="11" type="primary">tig</name>
    <name evidence="16" type="ORF">A4H34_09990</name>
</gene>
<keyword evidence="8 11" id="KW-0413">Isomerase</keyword>
<comment type="subcellular location">
    <subcellularLocation>
        <location evidence="11">Cytoplasm</location>
    </subcellularLocation>
    <text evidence="11">About half TF is bound to the ribosome near the polypeptide exit tunnel while the other half is free in the cytoplasm.</text>
</comment>
<dbReference type="InterPro" id="IPR001179">
    <property type="entry name" value="PPIase_FKBP_dom"/>
</dbReference>
<keyword evidence="7 11" id="KW-0143">Chaperone</keyword>
<keyword evidence="6 11" id="KW-0697">Rotamase</keyword>
<protein>
    <recommendedName>
        <fullName evidence="4 11">Trigger factor</fullName>
        <shortName evidence="11">TF</shortName>
        <ecNumber evidence="3 11">5.2.1.8</ecNumber>
    </recommendedName>
    <alternativeName>
        <fullName evidence="10 11">PPIase</fullName>
    </alternativeName>
</protein>
<dbReference type="OrthoDB" id="9767721at2"/>
<dbReference type="GO" id="GO:0043335">
    <property type="term" value="P:protein unfolding"/>
    <property type="evidence" value="ECO:0007669"/>
    <property type="project" value="TreeGrafter"/>
</dbReference>
<dbReference type="SUPFAM" id="SSF54534">
    <property type="entry name" value="FKBP-like"/>
    <property type="match status" value="1"/>
</dbReference>
<comment type="caution">
    <text evidence="16">The sequence shown here is derived from an EMBL/GenBank/DDBJ whole genome shotgun (WGS) entry which is preliminary data.</text>
</comment>
<evidence type="ECO:0000256" key="1">
    <source>
        <dbReference type="ARBA" id="ARBA00000971"/>
    </source>
</evidence>
<dbReference type="PROSITE" id="PS50059">
    <property type="entry name" value="FKBP_PPIASE"/>
    <property type="match status" value="1"/>
</dbReference>
<evidence type="ECO:0000256" key="12">
    <source>
        <dbReference type="PROSITE-ProRule" id="PRU00277"/>
    </source>
</evidence>
<comment type="function">
    <text evidence="11">Involved in protein export. Acts as a chaperone by maintaining the newly synthesized protein in an open conformation. Functions as a peptidyl-prolyl cis-trans isomerase.</text>
</comment>
<evidence type="ECO:0000256" key="9">
    <source>
        <dbReference type="ARBA" id="ARBA00023306"/>
    </source>
</evidence>
<dbReference type="InterPro" id="IPR027304">
    <property type="entry name" value="Trigger_fact/SurA_dom_sf"/>
</dbReference>
<organism evidence="16 17">
    <name type="scientific">Peptidiphaga gingivicola</name>
    <dbReference type="NCBI Taxonomy" id="2741497"/>
    <lineage>
        <taxon>Bacteria</taxon>
        <taxon>Bacillati</taxon>
        <taxon>Actinomycetota</taxon>
        <taxon>Actinomycetes</taxon>
        <taxon>Actinomycetales</taxon>
        <taxon>Actinomycetaceae</taxon>
        <taxon>Peptidiphaga</taxon>
    </lineage>
</organism>
<evidence type="ECO:0000256" key="13">
    <source>
        <dbReference type="RuleBase" id="RU003914"/>
    </source>
</evidence>
<dbReference type="AlphaFoldDB" id="A0A179B2U8"/>
<accession>A0A179B2U8</accession>
<evidence type="ECO:0000256" key="8">
    <source>
        <dbReference type="ARBA" id="ARBA00023235"/>
    </source>
</evidence>
<dbReference type="Proteomes" id="UP000078368">
    <property type="component" value="Unassembled WGS sequence"/>
</dbReference>
<evidence type="ECO:0000256" key="7">
    <source>
        <dbReference type="ARBA" id="ARBA00023186"/>
    </source>
</evidence>
<reference evidence="16 17" key="1">
    <citation type="submission" date="2016-04" db="EMBL/GenBank/DDBJ databases">
        <title>Peptidophaga gingivicola gen. nov., sp. nov., isolated from human subgingival plaque.</title>
        <authorList>
            <person name="Beall C.J."/>
            <person name="Mokrzan E.M."/>
            <person name="Griffen A.L."/>
            <person name="Leys E.J."/>
        </authorList>
    </citation>
    <scope>NUCLEOTIDE SEQUENCE [LARGE SCALE GENOMIC DNA]</scope>
    <source>
        <strain evidence="16 17">BA112</strain>
    </source>
</reference>
<keyword evidence="5 11" id="KW-0132">Cell division</keyword>
<dbReference type="InterPro" id="IPR005215">
    <property type="entry name" value="Trig_fac"/>
</dbReference>
<dbReference type="EMBL" id="LVZK01000003">
    <property type="protein sequence ID" value="OAP85411.1"/>
    <property type="molecule type" value="Genomic_DNA"/>
</dbReference>
<evidence type="ECO:0000256" key="5">
    <source>
        <dbReference type="ARBA" id="ARBA00022618"/>
    </source>
</evidence>
<dbReference type="GO" id="GO:0043022">
    <property type="term" value="F:ribosome binding"/>
    <property type="evidence" value="ECO:0007669"/>
    <property type="project" value="TreeGrafter"/>
</dbReference>
<evidence type="ECO:0000256" key="3">
    <source>
        <dbReference type="ARBA" id="ARBA00013194"/>
    </source>
</evidence>
<dbReference type="InterPro" id="IPR008880">
    <property type="entry name" value="Trigger_fac_C"/>
</dbReference>
<dbReference type="GO" id="GO:0005737">
    <property type="term" value="C:cytoplasm"/>
    <property type="evidence" value="ECO:0007669"/>
    <property type="project" value="UniProtKB-SubCell"/>
</dbReference>
<proteinExistence type="inferred from homology"/>
<keyword evidence="11" id="KW-0963">Cytoplasm</keyword>
<evidence type="ECO:0000256" key="4">
    <source>
        <dbReference type="ARBA" id="ARBA00016902"/>
    </source>
</evidence>
<evidence type="ECO:0000256" key="10">
    <source>
        <dbReference type="ARBA" id="ARBA00029986"/>
    </source>
</evidence>
<feature type="domain" description="PPIase FKBP-type" evidence="15">
    <location>
        <begin position="166"/>
        <end position="217"/>
    </location>
</feature>
<dbReference type="GO" id="GO:0015031">
    <property type="term" value="P:protein transport"/>
    <property type="evidence" value="ECO:0007669"/>
    <property type="project" value="UniProtKB-UniRule"/>
</dbReference>
<keyword evidence="17" id="KW-1185">Reference proteome</keyword>
<dbReference type="InterPro" id="IPR046357">
    <property type="entry name" value="PPIase_dom_sf"/>
</dbReference>
<evidence type="ECO:0000256" key="2">
    <source>
        <dbReference type="ARBA" id="ARBA00005464"/>
    </source>
</evidence>
<dbReference type="Gene3D" id="1.10.3120.10">
    <property type="entry name" value="Trigger factor, C-terminal domain"/>
    <property type="match status" value="1"/>
</dbReference>
<dbReference type="Gene3D" id="3.10.50.40">
    <property type="match status" value="1"/>
</dbReference>
<dbReference type="Gene3D" id="3.30.70.1050">
    <property type="entry name" value="Trigger factor ribosome-binding domain"/>
    <property type="match status" value="1"/>
</dbReference>
<comment type="domain">
    <text evidence="11">Consists of 3 domains; the N-terminus binds the ribosome, the middle domain has PPIase activity, while the C-terminus has intrinsic chaperone activity on its own.</text>
</comment>
<dbReference type="HAMAP" id="MF_00303">
    <property type="entry name" value="Trigger_factor_Tig"/>
    <property type="match status" value="1"/>
</dbReference>
<dbReference type="Pfam" id="PF05697">
    <property type="entry name" value="Trigger_N"/>
    <property type="match status" value="1"/>
</dbReference>
<evidence type="ECO:0000256" key="14">
    <source>
        <dbReference type="SAM" id="MobiDB-lite"/>
    </source>
</evidence>
<dbReference type="EC" id="5.2.1.8" evidence="3 11"/>
<dbReference type="RefSeq" id="WP_064231993.1">
    <property type="nucleotide sequence ID" value="NZ_LVZK01000003.1"/>
</dbReference>
<dbReference type="PANTHER" id="PTHR30560">
    <property type="entry name" value="TRIGGER FACTOR CHAPERONE AND PEPTIDYL-PROLYL CIS/TRANS ISOMERASE"/>
    <property type="match status" value="1"/>
</dbReference>
<dbReference type="SUPFAM" id="SSF102735">
    <property type="entry name" value="Trigger factor ribosome-binding domain"/>
    <property type="match status" value="1"/>
</dbReference>
<evidence type="ECO:0000313" key="17">
    <source>
        <dbReference type="Proteomes" id="UP000078368"/>
    </source>
</evidence>
<dbReference type="InterPro" id="IPR036611">
    <property type="entry name" value="Trigger_fac_ribosome-bd_sf"/>
</dbReference>
<dbReference type="PIRSF" id="PIRSF003095">
    <property type="entry name" value="Trigger_factor"/>
    <property type="match status" value="1"/>
</dbReference>
<dbReference type="PANTHER" id="PTHR30560:SF3">
    <property type="entry name" value="TRIGGER FACTOR-LIKE PROTEIN TIG, CHLOROPLASTIC"/>
    <property type="match status" value="1"/>
</dbReference>
<dbReference type="Pfam" id="PF00254">
    <property type="entry name" value="FKBP_C"/>
    <property type="match status" value="1"/>
</dbReference>
<dbReference type="Pfam" id="PF05698">
    <property type="entry name" value="Trigger_C"/>
    <property type="match status" value="1"/>
</dbReference>
<evidence type="ECO:0000256" key="6">
    <source>
        <dbReference type="ARBA" id="ARBA00023110"/>
    </source>
</evidence>
<dbReference type="STRING" id="1823756.A4H34_09990"/>
<dbReference type="NCBIfam" id="TIGR00115">
    <property type="entry name" value="tig"/>
    <property type="match status" value="1"/>
</dbReference>
<feature type="region of interest" description="Disordered" evidence="14">
    <location>
        <begin position="426"/>
        <end position="445"/>
    </location>
</feature>
<name>A0A179B2U8_9ACTO</name>
<dbReference type="GO" id="GO:0003755">
    <property type="term" value="F:peptidyl-prolyl cis-trans isomerase activity"/>
    <property type="evidence" value="ECO:0007669"/>
    <property type="project" value="UniProtKB-UniRule"/>
</dbReference>
<dbReference type="InterPro" id="IPR008881">
    <property type="entry name" value="Trigger_fac_ribosome-bd_bac"/>
</dbReference>
<evidence type="ECO:0000256" key="11">
    <source>
        <dbReference type="HAMAP-Rule" id="MF_00303"/>
    </source>
</evidence>
<comment type="similarity">
    <text evidence="2 11 13">Belongs to the FKBP-type PPIase family. Tig subfamily.</text>
</comment>
<evidence type="ECO:0000313" key="16">
    <source>
        <dbReference type="EMBL" id="OAP85411.1"/>
    </source>
</evidence>
<dbReference type="GO" id="GO:0051301">
    <property type="term" value="P:cell division"/>
    <property type="evidence" value="ECO:0007669"/>
    <property type="project" value="UniProtKB-KW"/>
</dbReference>
<dbReference type="GO" id="GO:0051083">
    <property type="term" value="P:'de novo' cotranslational protein folding"/>
    <property type="evidence" value="ECO:0007669"/>
    <property type="project" value="TreeGrafter"/>
</dbReference>
<sequence length="489" mass="52950">MKSSVENLDPTKVKLTVEVPFEEFKPAIDAAAKEIGKQVNIPGFRRGHIPARVIEAQFGRGVIVEEAVNSSLDRYYGAAVEENSLHPMSRPEVDVTAVPAEKGSTEDLVFTVTVEVRPEIAIPEPSSFTIVVDPAEVTEDDVEERLTALRERFGTLKAVERAAKDGDYVTVDMVAKIDDEEVDSVSGVSYKIGSGTMVDGIDGALTGLKAGESATFTTELAGGEHEGEEAEVTVVANDVKESELPEADDDFAQLASEFDTIEELREDLRGEAEKAKASAQVYAARDLLSEKLRDAVDFPLPKEALEEEVVRHLEMEGKELGDEHEPEARAESERLMRDQLLLDVLAEAFAVDIEQNELFNFMVQQAQAYGMDPNEFIQAAAQANQVSSFAAELARGKALIAYLRLVNVVDSNGEAVDVAAVVGEAPEDQPTPAFGEKASKAPEPFDPASAKIDDVLAYVATADDAEKARIIEAEKAGKARKTLLEKLEG</sequence>
<dbReference type="SUPFAM" id="SSF109998">
    <property type="entry name" value="Triger factor/SurA peptide-binding domain-like"/>
    <property type="match status" value="1"/>
</dbReference>
<keyword evidence="9 11" id="KW-0131">Cell cycle</keyword>